<sequence length="49" mass="5628">MDYPSLLLEKIEECRDEMISLSNTHGLTSEAVVRKSEILDELLNEYQTA</sequence>
<dbReference type="Pfam" id="PF09388">
    <property type="entry name" value="SpoOE-like"/>
    <property type="match status" value="1"/>
</dbReference>
<proteinExistence type="predicted"/>
<evidence type="ECO:0000313" key="1">
    <source>
        <dbReference type="EMBL" id="MFC4559612.1"/>
    </source>
</evidence>
<dbReference type="SUPFAM" id="SSF140500">
    <property type="entry name" value="BAS1536-like"/>
    <property type="match status" value="1"/>
</dbReference>
<dbReference type="InterPro" id="IPR036638">
    <property type="entry name" value="HLH_DNA-bd_sf"/>
</dbReference>
<dbReference type="InterPro" id="IPR018540">
    <property type="entry name" value="Spo0E-like"/>
</dbReference>
<gene>
    <name evidence="1" type="ORF">ACFO3D_15545</name>
</gene>
<dbReference type="EMBL" id="JBHSFU010000009">
    <property type="protein sequence ID" value="MFC4559612.1"/>
    <property type="molecule type" value="Genomic_DNA"/>
</dbReference>
<dbReference type="Gene3D" id="4.10.280.10">
    <property type="entry name" value="Helix-loop-helix DNA-binding domain"/>
    <property type="match status" value="1"/>
</dbReference>
<reference evidence="2" key="1">
    <citation type="journal article" date="2019" name="Int. J. Syst. Evol. Microbiol.">
        <title>The Global Catalogue of Microorganisms (GCM) 10K type strain sequencing project: providing services to taxonomists for standard genome sequencing and annotation.</title>
        <authorList>
            <consortium name="The Broad Institute Genomics Platform"/>
            <consortium name="The Broad Institute Genome Sequencing Center for Infectious Disease"/>
            <person name="Wu L."/>
            <person name="Ma J."/>
        </authorList>
    </citation>
    <scope>NUCLEOTIDE SEQUENCE [LARGE SCALE GENOMIC DNA]</scope>
    <source>
        <strain evidence="2">CGMCC 4.7426</strain>
    </source>
</reference>
<accession>A0ABV9DL79</accession>
<evidence type="ECO:0000313" key="2">
    <source>
        <dbReference type="Proteomes" id="UP001595989"/>
    </source>
</evidence>
<comment type="caution">
    <text evidence="1">The sequence shown here is derived from an EMBL/GenBank/DDBJ whole genome shotgun (WGS) entry which is preliminary data.</text>
</comment>
<name>A0ABV9DL79_9BACI</name>
<dbReference type="RefSeq" id="WP_390298109.1">
    <property type="nucleotide sequence ID" value="NZ_JBHSFU010000009.1"/>
</dbReference>
<organism evidence="1 2">
    <name type="scientific">Virgibacillus kekensis</name>
    <dbReference type="NCBI Taxonomy" id="202261"/>
    <lineage>
        <taxon>Bacteria</taxon>
        <taxon>Bacillati</taxon>
        <taxon>Bacillota</taxon>
        <taxon>Bacilli</taxon>
        <taxon>Bacillales</taxon>
        <taxon>Bacillaceae</taxon>
        <taxon>Virgibacillus</taxon>
    </lineage>
</organism>
<dbReference type="Proteomes" id="UP001595989">
    <property type="component" value="Unassembled WGS sequence"/>
</dbReference>
<dbReference type="InterPro" id="IPR037208">
    <property type="entry name" value="Spo0E-like_sf"/>
</dbReference>
<protein>
    <submittedName>
        <fullName evidence="1">Aspartyl-phosphate phosphatase Spo0E family protein</fullName>
    </submittedName>
</protein>
<keyword evidence="2" id="KW-1185">Reference proteome</keyword>